<organism evidence="3">
    <name type="scientific">Laccaria bicolor (strain S238N-H82 / ATCC MYA-4686)</name>
    <name type="common">Bicoloured deceiver</name>
    <name type="synonym">Laccaria laccata var. bicolor</name>
    <dbReference type="NCBI Taxonomy" id="486041"/>
    <lineage>
        <taxon>Eukaryota</taxon>
        <taxon>Fungi</taxon>
        <taxon>Dikarya</taxon>
        <taxon>Basidiomycota</taxon>
        <taxon>Agaricomycotina</taxon>
        <taxon>Agaricomycetes</taxon>
        <taxon>Agaricomycetidae</taxon>
        <taxon>Agaricales</taxon>
        <taxon>Agaricineae</taxon>
        <taxon>Hydnangiaceae</taxon>
        <taxon>Laccaria</taxon>
    </lineage>
</organism>
<sequence length="987" mass="113394">MPPKGKGPKGTLKPSVLDPLCTFCGLPFKSKGITQHQKSCKSRPEAVASDARSRAFEEQVQQEGLLDPFIPVIGPSSAYTPLGRYTHTQLQAGNVENTIFNENETINNTDNNNTEPHGEVHTDEGSSSPFEQAPQLNDIKVEYHPRSGRQPQFFSFDEYKSNFQDLDSVDIPVDPEPWKPFCSRLDFELAELILDTHMNKNQTNELISLIHRCILDPKSFTLKNEPDLSKIWENAANRATKFEKTTITVEYNDEDKPFDVWTRPLWSWAEELLLDPHLAREFHWDAEHHYRFNGETYERFIDEPWTADAWWEIQASLPPGAVPFFFMVYADKNRLSSFGTAKGYPAIAVCAHLPTSIRNGEKRGKRVCVGWFPVVRRFLINYNCMQLTHRAMQLQEDSGETGKKKYVNFKRVVWHKAFYEILKSVEQYAETGYHLTTADIERWMFPIVLIASADYEEQCVIALIRGVNSKFPCPVCLIPGDQLANLSSDFPLCFSSDMEKIYKSTIGLNASETEETLKNVGLRDVENVFWKFPRTDIHRAISWDRLHAYHGGLFSDHIWEEVKSVAEELGKGVSKLIDTQVDALPTWSGLNHFTSIIKTGEFADGSKYEDMSKVLIFALHNIFTKEASPRGYQLLKLLRSYVELDMYASLKVHTETTIQKGREELLVFEKALHEYMPFNPAKSWSFPKAHTHKHMFDDIQRKGVTRNYNTKPNEKCHGAFKNSYKFRTNFKNVAPQILKFDHADLVATVIRDDIDYLDLSQAEASAEDSQIQVTRNIIGTAHVSLGSQCAPVAFSDLEDEHSSDSAFKDFRKKIGRFFTRYLGRSVRFGPSDQINPFQLLRVNYESKDDWCVATDLLRANPKFHGKPRYDCIIVKIDEEKYIFARLLYIFGLQVLDKEYHMALILPMDLPPDLENRGRDNDLCFNRVKARHRSLSVFISVESIIRGGLLATDYGSQYSDEYLVMDMDSDMWLRMKSLPLARRVDLGH</sequence>
<dbReference type="InParanoid" id="B0E0D5"/>
<dbReference type="STRING" id="486041.B0E0D5"/>
<reference evidence="2 3" key="1">
    <citation type="journal article" date="2008" name="Nature">
        <title>The genome of Laccaria bicolor provides insights into mycorrhizal symbiosis.</title>
        <authorList>
            <person name="Martin F."/>
            <person name="Aerts A."/>
            <person name="Ahren D."/>
            <person name="Brun A."/>
            <person name="Danchin E.G.J."/>
            <person name="Duchaussoy F."/>
            <person name="Gibon J."/>
            <person name="Kohler A."/>
            <person name="Lindquist E."/>
            <person name="Pereda V."/>
            <person name="Salamov A."/>
            <person name="Shapiro H.J."/>
            <person name="Wuyts J."/>
            <person name="Blaudez D."/>
            <person name="Buee M."/>
            <person name="Brokstein P."/>
            <person name="Canbaeck B."/>
            <person name="Cohen D."/>
            <person name="Courty P.E."/>
            <person name="Coutinho P.M."/>
            <person name="Delaruelle C."/>
            <person name="Detter J.C."/>
            <person name="Deveau A."/>
            <person name="DiFazio S."/>
            <person name="Duplessis S."/>
            <person name="Fraissinet-Tachet L."/>
            <person name="Lucic E."/>
            <person name="Frey-Klett P."/>
            <person name="Fourrey C."/>
            <person name="Feussner I."/>
            <person name="Gay G."/>
            <person name="Grimwood J."/>
            <person name="Hoegger P.J."/>
            <person name="Jain P."/>
            <person name="Kilaru S."/>
            <person name="Labbe J."/>
            <person name="Lin Y.C."/>
            <person name="Legue V."/>
            <person name="Le Tacon F."/>
            <person name="Marmeisse R."/>
            <person name="Melayah D."/>
            <person name="Montanini B."/>
            <person name="Muratet M."/>
            <person name="Nehls U."/>
            <person name="Niculita-Hirzel H."/>
            <person name="Oudot-Le Secq M.P."/>
            <person name="Peter M."/>
            <person name="Quesneville H."/>
            <person name="Rajashekar B."/>
            <person name="Reich M."/>
            <person name="Rouhier N."/>
            <person name="Schmutz J."/>
            <person name="Yin T."/>
            <person name="Chalot M."/>
            <person name="Henrissat B."/>
            <person name="Kuees U."/>
            <person name="Lucas S."/>
            <person name="Van de Peer Y."/>
            <person name="Podila G.K."/>
            <person name="Polle A."/>
            <person name="Pukkila P.J."/>
            <person name="Richardson P.M."/>
            <person name="Rouze P."/>
            <person name="Sanders I.R."/>
            <person name="Stajich J.E."/>
            <person name="Tunlid A."/>
            <person name="Tuskan G."/>
            <person name="Grigoriev I.V."/>
        </authorList>
    </citation>
    <scope>NUCLEOTIDE SEQUENCE [LARGE SCALE GENOMIC DNA]</scope>
    <source>
        <strain evidence="3">S238N-H82 / ATCC MYA-4686</strain>
    </source>
</reference>
<keyword evidence="3" id="KW-1185">Reference proteome</keyword>
<dbReference type="Pfam" id="PF18759">
    <property type="entry name" value="Plavaka"/>
    <property type="match status" value="1"/>
</dbReference>
<dbReference type="AlphaFoldDB" id="B0E0D5"/>
<dbReference type="OrthoDB" id="3239511at2759"/>
<gene>
    <name evidence="2" type="ORF">LACBIDRAFT_316185</name>
</gene>
<dbReference type="RefSeq" id="XP_001889643.1">
    <property type="nucleotide sequence ID" value="XM_001889608.1"/>
</dbReference>
<dbReference type="HOGENOM" id="CLU_009122_0_0_1"/>
<evidence type="ECO:0000313" key="2">
    <source>
        <dbReference type="EMBL" id="EDQ99666.1"/>
    </source>
</evidence>
<feature type="region of interest" description="Disordered" evidence="1">
    <location>
        <begin position="104"/>
        <end position="132"/>
    </location>
</feature>
<dbReference type="GeneID" id="6085313"/>
<dbReference type="Proteomes" id="UP000001194">
    <property type="component" value="Unassembled WGS sequence"/>
</dbReference>
<dbReference type="EMBL" id="DS547160">
    <property type="protein sequence ID" value="EDQ99666.1"/>
    <property type="molecule type" value="Genomic_DNA"/>
</dbReference>
<evidence type="ECO:0000256" key="1">
    <source>
        <dbReference type="SAM" id="MobiDB-lite"/>
    </source>
</evidence>
<name>B0E0D5_LACBS</name>
<accession>B0E0D5</accession>
<proteinExistence type="predicted"/>
<evidence type="ECO:0000313" key="3">
    <source>
        <dbReference type="Proteomes" id="UP000001194"/>
    </source>
</evidence>
<feature type="compositionally biased region" description="Low complexity" evidence="1">
    <location>
        <begin position="104"/>
        <end position="115"/>
    </location>
</feature>
<dbReference type="KEGG" id="lbc:LACBIDRAFT_316185"/>
<protein>
    <submittedName>
        <fullName evidence="2">Predicted protein</fullName>
    </submittedName>
</protein>
<dbReference type="InterPro" id="IPR041078">
    <property type="entry name" value="Plavaka"/>
</dbReference>